<keyword evidence="1" id="KW-0677">Repeat</keyword>
<feature type="domain" description="RRM" evidence="4">
    <location>
        <begin position="199"/>
        <end position="279"/>
    </location>
</feature>
<dbReference type="GO" id="GO:0009967">
    <property type="term" value="P:positive regulation of signal transduction"/>
    <property type="evidence" value="ECO:0007669"/>
    <property type="project" value="UniProtKB-ARBA"/>
</dbReference>
<reference evidence="5 6" key="1">
    <citation type="submission" date="2020-04" db="EMBL/GenBank/DDBJ databases">
        <authorList>
            <person name="Alioto T."/>
            <person name="Alioto T."/>
            <person name="Gomez Garrido J."/>
        </authorList>
    </citation>
    <scope>NUCLEOTIDE SEQUENCE [LARGE SCALE GENOMIC DNA]</scope>
</reference>
<feature type="domain" description="RRM" evidence="4">
    <location>
        <begin position="299"/>
        <end position="376"/>
    </location>
</feature>
<dbReference type="OrthoDB" id="267048at2759"/>
<dbReference type="Pfam" id="PF00076">
    <property type="entry name" value="RRM_1"/>
    <property type="match status" value="3"/>
</dbReference>
<evidence type="ECO:0000256" key="1">
    <source>
        <dbReference type="ARBA" id="ARBA00022737"/>
    </source>
</evidence>
<accession>A0A8S1CUE1</accession>
<dbReference type="InterPro" id="IPR002343">
    <property type="entry name" value="Hud_Sxl_RNA"/>
</dbReference>
<evidence type="ECO:0000313" key="5">
    <source>
        <dbReference type="EMBL" id="CAB3371498.1"/>
    </source>
</evidence>
<dbReference type="CDD" id="cd00590">
    <property type="entry name" value="RRM_SF"/>
    <property type="match status" value="1"/>
</dbReference>
<organism evidence="5 6">
    <name type="scientific">Cloeon dipterum</name>
    <dbReference type="NCBI Taxonomy" id="197152"/>
    <lineage>
        <taxon>Eukaryota</taxon>
        <taxon>Metazoa</taxon>
        <taxon>Ecdysozoa</taxon>
        <taxon>Arthropoda</taxon>
        <taxon>Hexapoda</taxon>
        <taxon>Insecta</taxon>
        <taxon>Pterygota</taxon>
        <taxon>Palaeoptera</taxon>
        <taxon>Ephemeroptera</taxon>
        <taxon>Pisciforma</taxon>
        <taxon>Baetidae</taxon>
        <taxon>Cloeon</taxon>
    </lineage>
</organism>
<dbReference type="GO" id="GO:1990904">
    <property type="term" value="C:ribonucleoprotein complex"/>
    <property type="evidence" value="ECO:0007669"/>
    <property type="project" value="InterPro"/>
</dbReference>
<keyword evidence="6" id="KW-1185">Reference proteome</keyword>
<dbReference type="EMBL" id="CADEPI010000062">
    <property type="protein sequence ID" value="CAB3371498.1"/>
    <property type="molecule type" value="Genomic_DNA"/>
</dbReference>
<evidence type="ECO:0000313" key="6">
    <source>
        <dbReference type="Proteomes" id="UP000494165"/>
    </source>
</evidence>
<dbReference type="SMART" id="SM00360">
    <property type="entry name" value="RRM"/>
    <property type="match status" value="3"/>
</dbReference>
<dbReference type="AlphaFoldDB" id="A0A8S1CUE1"/>
<dbReference type="Proteomes" id="UP000494165">
    <property type="component" value="Unassembled WGS sequence"/>
</dbReference>
<keyword evidence="2 3" id="KW-0694">RNA-binding</keyword>
<dbReference type="GO" id="GO:0010629">
    <property type="term" value="P:negative regulation of gene expression"/>
    <property type="evidence" value="ECO:0007669"/>
    <property type="project" value="UniProtKB-ARBA"/>
</dbReference>
<dbReference type="SUPFAM" id="SSF54928">
    <property type="entry name" value="RNA-binding domain, RBD"/>
    <property type="match status" value="3"/>
</dbReference>
<dbReference type="InterPro" id="IPR000504">
    <property type="entry name" value="RRM_dom"/>
</dbReference>
<dbReference type="PANTHER" id="PTHR48025">
    <property type="entry name" value="OS02G0815200 PROTEIN"/>
    <property type="match status" value="1"/>
</dbReference>
<sequence length="380" mass="42090">MSLHACPIGYWNSTAATTLPSQNTVFPFYSSPSNVSSAMATGYPLQHQIPSFMLSPYNSQALYNPYTNTLFSSPLKLHYEDSTSNSSSASREFINSVGSSMDSMSEQGDLPNCNLIVNYIPPEISEADFTRMFQTFGNLMNVKIVRDSITRQSMGYGFVKYTKPQFAKKAIEAMNGLKIGSKEIKVSYARPSCKDIKDANLYVSNIPSYVRTTTQLEDIFSPYGKIITSRLLLDSNLKPRGVGFVRFNVKQEASAAVNALNGVILEPSGGPLMVKFAKGNTRIHFDDVEPIMPTNQVKNVVYVTNLDSSVKERTLMELFGQFGEVYDISIIKNTWTGRKNYAFVTLPSFASAQAAINQLNGKVLGTRKIHVAFRHHPPTA</sequence>
<dbReference type="PRINTS" id="PR00961">
    <property type="entry name" value="HUDSXLRNA"/>
</dbReference>
<comment type="caution">
    <text evidence="5">The sequence shown here is derived from an EMBL/GenBank/DDBJ whole genome shotgun (WGS) entry which is preliminary data.</text>
</comment>
<dbReference type="InterPro" id="IPR050502">
    <property type="entry name" value="Euk_RNA-bind_prot"/>
</dbReference>
<evidence type="ECO:0000256" key="2">
    <source>
        <dbReference type="ARBA" id="ARBA00022884"/>
    </source>
</evidence>
<dbReference type="InterPro" id="IPR035979">
    <property type="entry name" value="RBD_domain_sf"/>
</dbReference>
<feature type="domain" description="RRM" evidence="4">
    <location>
        <begin position="113"/>
        <end position="191"/>
    </location>
</feature>
<dbReference type="PANTHER" id="PTHR48025:SF1">
    <property type="entry name" value="RRM DOMAIN-CONTAINING PROTEIN"/>
    <property type="match status" value="1"/>
</dbReference>
<name>A0A8S1CUE1_9INSE</name>
<dbReference type="InterPro" id="IPR012677">
    <property type="entry name" value="Nucleotide-bd_a/b_plait_sf"/>
</dbReference>
<protein>
    <recommendedName>
        <fullName evidence="4">RRM domain-containing protein</fullName>
    </recommendedName>
</protein>
<dbReference type="Gene3D" id="3.30.70.330">
    <property type="match status" value="3"/>
</dbReference>
<evidence type="ECO:0000259" key="4">
    <source>
        <dbReference type="PROSITE" id="PS50102"/>
    </source>
</evidence>
<proteinExistence type="predicted"/>
<dbReference type="FunFam" id="3.30.70.330:FF:000383">
    <property type="entry name" value="Sex lethal, isoform D"/>
    <property type="match status" value="1"/>
</dbReference>
<dbReference type="GO" id="GO:0003729">
    <property type="term" value="F:mRNA binding"/>
    <property type="evidence" value="ECO:0007669"/>
    <property type="project" value="TreeGrafter"/>
</dbReference>
<dbReference type="PROSITE" id="PS50102">
    <property type="entry name" value="RRM"/>
    <property type="match status" value="3"/>
</dbReference>
<gene>
    <name evidence="5" type="ORF">CLODIP_2_CD13602</name>
</gene>
<evidence type="ECO:0000256" key="3">
    <source>
        <dbReference type="PROSITE-ProRule" id="PRU00176"/>
    </source>
</evidence>
<dbReference type="GO" id="GO:0005737">
    <property type="term" value="C:cytoplasm"/>
    <property type="evidence" value="ECO:0007669"/>
    <property type="project" value="UniProtKB-ARBA"/>
</dbReference>